<name>A0ACC5YRB5_9TELE</name>
<proteinExistence type="predicted"/>
<dbReference type="EMBL" id="CM040985">
    <property type="protein sequence ID" value="MCJ8737990.1"/>
    <property type="molecule type" value="Genomic_DNA"/>
</dbReference>
<comment type="caution">
    <text evidence="1">The sequence shown here is derived from an EMBL/GenBank/DDBJ whole genome shotgun (WGS) entry which is preliminary data.</text>
</comment>
<evidence type="ECO:0000313" key="2">
    <source>
        <dbReference type="Proteomes" id="UP000830395"/>
    </source>
</evidence>
<accession>A0ACC5YRB5</accession>
<organism evidence="1 2">
    <name type="scientific">Pangasius djambal</name>
    <dbReference type="NCBI Taxonomy" id="1691987"/>
    <lineage>
        <taxon>Eukaryota</taxon>
        <taxon>Metazoa</taxon>
        <taxon>Chordata</taxon>
        <taxon>Craniata</taxon>
        <taxon>Vertebrata</taxon>
        <taxon>Euteleostomi</taxon>
        <taxon>Actinopterygii</taxon>
        <taxon>Neopterygii</taxon>
        <taxon>Teleostei</taxon>
        <taxon>Ostariophysi</taxon>
        <taxon>Siluriformes</taxon>
        <taxon>Pangasiidae</taxon>
        <taxon>Pangasius</taxon>
    </lineage>
</organism>
<evidence type="ECO:0000313" key="1">
    <source>
        <dbReference type="EMBL" id="MCJ8737990.1"/>
    </source>
</evidence>
<gene>
    <name evidence="1" type="ORF">PDJAM_G00030520</name>
</gene>
<reference evidence="1" key="1">
    <citation type="submission" date="2020-02" db="EMBL/GenBank/DDBJ databases">
        <title>Genome sequencing of the panga catfish, Pangasius djambal.</title>
        <authorList>
            <person name="Wen M."/>
            <person name="Zahm M."/>
            <person name="Roques C."/>
            <person name="Cabau C."/>
            <person name="Klopp C."/>
            <person name="Donnadieu C."/>
            <person name="Jouanno E."/>
            <person name="Avarre J.-C."/>
            <person name="Campet M."/>
            <person name="Ha T."/>
            <person name="Dugue R."/>
            <person name="Lampietro C."/>
            <person name="Louis A."/>
            <person name="Herpin A."/>
            <person name="Echchiki A."/>
            <person name="Berthelot C."/>
            <person name="Parey E."/>
            <person name="Roest-Crollius H."/>
            <person name="Braasch I."/>
            <person name="Postlethwait J.H."/>
            <person name="Bobe J."/>
            <person name="Montfort J."/>
            <person name="Bouchez O."/>
            <person name="Begum T."/>
            <person name="Schartl M."/>
            <person name="Gustiano R."/>
            <person name="Guiguen Y."/>
        </authorList>
    </citation>
    <scope>NUCLEOTIDE SEQUENCE</scope>
    <source>
        <strain evidence="1">Pdj_M5554</strain>
    </source>
</reference>
<dbReference type="Proteomes" id="UP000830395">
    <property type="component" value="Chromosome 11"/>
</dbReference>
<protein>
    <submittedName>
        <fullName evidence="1">Uncharacterized protein</fullName>
    </submittedName>
</protein>
<keyword evidence="2" id="KW-1185">Reference proteome</keyword>
<sequence>MVLPAQTQEGRIYLRLENMWRLYAQEFTGFSVPSKSHEKLNAKRMGNGKSGQCVRKSPVNIPMVNTCHILGPTTGRNLRCVETLWERVYPRRQTYKSLPPREASLRQQDRGARSGSHIQVIEPGKSQGSGPSRSVADALQGHTCREGLRGRHRSGRVSLDRQRTRENRGLESQRNGFYNPPAEGLLRSRKTPLRGTKAHKKLARLSRTGHVQLSFRWSGSRKGGGQKACSTTGRGAEEGTFGTYPARGYKNALANPGAKSK</sequence>